<dbReference type="Pfam" id="PF07963">
    <property type="entry name" value="N_methyl"/>
    <property type="match status" value="1"/>
</dbReference>
<feature type="transmembrane region" description="Helical" evidence="1">
    <location>
        <begin position="35"/>
        <end position="58"/>
    </location>
</feature>
<dbReference type="NCBIfam" id="TIGR02532">
    <property type="entry name" value="IV_pilin_GFxxxE"/>
    <property type="match status" value="1"/>
</dbReference>
<keyword evidence="1" id="KW-1133">Transmembrane helix</keyword>
<evidence type="ECO:0000256" key="1">
    <source>
        <dbReference type="SAM" id="Phobius"/>
    </source>
</evidence>
<gene>
    <name evidence="2" type="ORF">ABLV49_06350</name>
</gene>
<dbReference type="InterPro" id="IPR032092">
    <property type="entry name" value="PilW"/>
</dbReference>
<organism evidence="2">
    <name type="scientific">Polaromonas hydrogenivorans</name>
    <dbReference type="NCBI Taxonomy" id="335476"/>
    <lineage>
        <taxon>Bacteria</taxon>
        <taxon>Pseudomonadati</taxon>
        <taxon>Pseudomonadota</taxon>
        <taxon>Betaproteobacteria</taxon>
        <taxon>Burkholderiales</taxon>
        <taxon>Comamonadaceae</taxon>
        <taxon>Polaromonas</taxon>
    </lineage>
</organism>
<accession>A0AAU7LUX5</accession>
<keyword evidence="1" id="KW-0472">Membrane</keyword>
<dbReference type="EMBL" id="CP157675">
    <property type="protein sequence ID" value="XBP71415.1"/>
    <property type="molecule type" value="Genomic_DNA"/>
</dbReference>
<dbReference type="RefSeq" id="WP_349280793.1">
    <property type="nucleotide sequence ID" value="NZ_CBCSCU010000001.1"/>
</dbReference>
<evidence type="ECO:0000313" key="2">
    <source>
        <dbReference type="EMBL" id="XBP71415.1"/>
    </source>
</evidence>
<name>A0AAU7LUX5_9BURK</name>
<dbReference type="InterPro" id="IPR012902">
    <property type="entry name" value="N_methyl_site"/>
</dbReference>
<sequence length="279" mass="29977">MPFAILSMCNLKHPTLSPRQAPSFILRRYQQGFSLLELMVGLTIGLLVVIAAVGSLVYTQISSTVVSDGAHLQQKTDIVFRNIGFHISQAGAIELQGTADPARMIFSAAFTGFDPAVTGATAGQIFAIHGLDGASNAPDTLRVSYEDDGVVLDCLGIRTTTVARVDNQFYVLNGNLMCQGASAAPPQPIADGVEDFQVTYGVQTLNGAGAPQYQFYRADQIVDWTNIQAVAICLQLVGDNKGNPQPGLVTRGCRNQTITNDGLLRRVFQRTFSLRNALL</sequence>
<dbReference type="PROSITE" id="PS00409">
    <property type="entry name" value="PROKAR_NTER_METHYL"/>
    <property type="match status" value="1"/>
</dbReference>
<protein>
    <submittedName>
        <fullName evidence="2">PilW family protein</fullName>
    </submittedName>
</protein>
<reference evidence="2" key="1">
    <citation type="submission" date="2024-05" db="EMBL/GenBank/DDBJ databases">
        <authorList>
            <person name="Bunk B."/>
            <person name="Swiderski J."/>
            <person name="Sproer C."/>
            <person name="Thiel V."/>
        </authorList>
    </citation>
    <scope>NUCLEOTIDE SEQUENCE</scope>
    <source>
        <strain evidence="2">DSM 17735</strain>
    </source>
</reference>
<dbReference type="GO" id="GO:0043683">
    <property type="term" value="P:type IV pilus assembly"/>
    <property type="evidence" value="ECO:0007669"/>
    <property type="project" value="InterPro"/>
</dbReference>
<proteinExistence type="predicted"/>
<dbReference type="AlphaFoldDB" id="A0AAU7LUX5"/>
<keyword evidence="1" id="KW-0812">Transmembrane</keyword>
<dbReference type="Pfam" id="PF16074">
    <property type="entry name" value="PilW"/>
    <property type="match status" value="1"/>
</dbReference>